<evidence type="ECO:0000259" key="2">
    <source>
        <dbReference type="Pfam" id="PF21047"/>
    </source>
</evidence>
<name>A0A8C3CKZ8_CAIMO</name>
<dbReference type="SUPFAM" id="SSF48371">
    <property type="entry name" value="ARM repeat"/>
    <property type="match status" value="3"/>
</dbReference>
<dbReference type="InterPro" id="IPR045206">
    <property type="entry name" value="Maestro_heat-like_prot"/>
</dbReference>
<evidence type="ECO:0000313" key="6">
    <source>
        <dbReference type="Ensembl" id="ENSCMMP00000022270.1"/>
    </source>
</evidence>
<evidence type="ECO:0000313" key="7">
    <source>
        <dbReference type="Proteomes" id="UP000694556"/>
    </source>
</evidence>
<keyword evidence="1" id="KW-0677">Repeat</keyword>
<dbReference type="PANTHER" id="PTHR23120:SF44">
    <property type="entry name" value="MAESTRO HEAT-LIKE REPEAT-CONTAINING PROTEIN FAMILY MEMBER 1"/>
    <property type="match status" value="1"/>
</dbReference>
<evidence type="ECO:0000259" key="3">
    <source>
        <dbReference type="Pfam" id="PF23210"/>
    </source>
</evidence>
<feature type="domain" description="MROH2B-like HEAT-repeats" evidence="3">
    <location>
        <begin position="270"/>
        <end position="916"/>
    </location>
</feature>
<dbReference type="Pfam" id="PF23210">
    <property type="entry name" value="HEAT_Maestro_2"/>
    <property type="match status" value="1"/>
</dbReference>
<protein>
    <submittedName>
        <fullName evidence="6">Maestro heat like repeat family member 1</fullName>
    </submittedName>
</protein>
<feature type="domain" description="Maestro/Maestro-like HEAT-repeats" evidence="5">
    <location>
        <begin position="1372"/>
        <end position="1619"/>
    </location>
</feature>
<dbReference type="GO" id="GO:0005737">
    <property type="term" value="C:cytoplasm"/>
    <property type="evidence" value="ECO:0007669"/>
    <property type="project" value="TreeGrafter"/>
</dbReference>
<evidence type="ECO:0000256" key="1">
    <source>
        <dbReference type="ARBA" id="ARBA00022737"/>
    </source>
</evidence>
<dbReference type="InterPro" id="IPR048465">
    <property type="entry name" value="Maestro-like_HEAT"/>
</dbReference>
<feature type="domain" description="Maestro-like HEAT-repeats" evidence="2">
    <location>
        <begin position="940"/>
        <end position="1170"/>
    </location>
</feature>
<keyword evidence="7" id="KW-1185">Reference proteome</keyword>
<organism evidence="6 7">
    <name type="scientific">Cairina moschata</name>
    <name type="common">Muscovy duck</name>
    <dbReference type="NCBI Taxonomy" id="8855"/>
    <lineage>
        <taxon>Eukaryota</taxon>
        <taxon>Metazoa</taxon>
        <taxon>Chordata</taxon>
        <taxon>Craniata</taxon>
        <taxon>Vertebrata</taxon>
        <taxon>Euteleostomi</taxon>
        <taxon>Archelosauria</taxon>
        <taxon>Archosauria</taxon>
        <taxon>Dinosauria</taxon>
        <taxon>Saurischia</taxon>
        <taxon>Theropoda</taxon>
        <taxon>Coelurosauria</taxon>
        <taxon>Aves</taxon>
        <taxon>Neognathae</taxon>
        <taxon>Galloanserae</taxon>
        <taxon>Anseriformes</taxon>
        <taxon>Anatidae</taxon>
        <taxon>Anatinae</taxon>
        <taxon>Cairina</taxon>
    </lineage>
</organism>
<reference evidence="6" key="1">
    <citation type="submission" date="2025-08" db="UniProtKB">
        <authorList>
            <consortium name="Ensembl"/>
        </authorList>
    </citation>
    <scope>IDENTIFICATION</scope>
</reference>
<sequence length="1663" mass="183913">MPCSTITISLAEHSAWCVLTSRLATTLMDATTDKDPLVQEQIYNALCYLGESEPEEILHSCDEYLRQHDKLAYPHRVIILKAMETVVRNNIASLDKSTAKVVIFLASSEMTKTRGLCRASSQQGCGHLVGLSVAACGISPVPVSLARSLPCSPGACKVPWPLQGSFLLPAVFGMVPFLNSILGTMLPMLGMAKQDHMKSVFCYALQHFSESIQEYLANLDKAPDPTVRKDTFSNEIFSAYEVLFNSWLQHREAKLRLAVVEAMGPMSYLMPSEKLEEQLPKLIPGILALYKKHAEAFYISKSLCQILEASVNIGSRSLDVQLDALLGTLHPQVGVPWGCGPLCPPAACSFPDRVLAFLLPKLESSNERTRVGTLLIMRQIINSAPSQMEIKKPFILSSMKLPLQDSNDKVKRAVVQVISAMAHHGYLEQPGGEAMMEYLVRQCALPSEQPKKQPLDADDLTSDSVQSISVNTLFLLSTTVDRMNNVLWPYLLEFVTPIQFTNALTPLCKSLMYLAMKKQEEGENASLIRYDLNGGYQPYPLCACKLGARLHVVSSQPYAGDCRGAAALRLLSVLQYSVHPALEQLWSKRVPSLVEHIEEKCLCQKEWEEKLLLFLQETLAAVSDNTWICHFVTEMCRQLNCYNGFPLEKNFLYKCIGTTLGACVSKDLVQKQLQELLETARYHEEAEREGLASCFGICAINHLEETLAKLEDFVRSDVFKKSVGLFSIFKDRSDNEVEKIKSTLILCYGFVAVHAPKELVLSRIEADILKNIFQYFNTKVLGIKVETKDLTLKLCLIRSICMISQAIYDGGKCGDFVFSRKAELVAQMVEFIKAEPLDAMRTPVRQRAMVTCTYLVSVLEPHLSDPDRTELIDTCLASVLALPPDPGQERDGIGSDILYGDTLSALKDLLKSLLQRNLTPHGLQDMFAHLGPWIKSNKEQERQRAVEISAALLDFYLGKLNVSVSGRGTVVPFYNLGVLIALFSPRCSDSLASVRQHAVDCVYCLLYIQLCYEGFARDHTDEMVEGLKALKKGLEEPDFTVLFHTCHNIAMRVPPDQLMSLLLAMFEGLADPDKNCSRAATVMINSLLKERGSVLQEKVPDIMSIIHSKLQEVDEEHIRKAAQQTVYILASQHKSVVVSSLLGSALPFDSHTCAMWRSLAAEPTLTSQILEQLLEKVNRDVPYKESKCFLLGSGSERIATPLPLAATCALYEIMSAPESGAAVLGLYAPLFVTLLLRVSCTVGVQLPKSLQSRERRSSSLSPAPRSLHPCSCAVETLKVMLARGGSEAVTKAVGSAGGWDLMATRPGVGDVAPSARSAMARHAGPRLPLIVKNLVPTLSSVFDSQRITTTAFFAELLNSNVVNDLMLLETVMDNMTGRQKDPCLLVRMLALRGLGNISSGSPEKVRKHGAKLLASMVNGMDDKDDPHNLVALEAMSSLSKLLDHLEERDIQSMLLHIAIRIRPFFDSEQPDLRQSSIVLFGNLTKFSEEDCEAFFEQILNGLVTLLLHLQDPKPEVVKACKFALRMCGPNMGCEGLCDMFLNHLREDRSLHYGEFMNNVCKHLMQSYPEMLNRLISTNLFYFKSNWVDIRAAAPMFIGFLVLHVDEDHCQQVDLDQLISGESVPTARAAGELGLGVGAGAQPRDFGLPRLGTCRAPGSCSARG</sequence>
<dbReference type="InterPro" id="IPR055408">
    <property type="entry name" value="HEAT_MROH2B-like"/>
</dbReference>
<proteinExistence type="predicted"/>
<dbReference type="InterPro" id="IPR055406">
    <property type="entry name" value="HEAT_Maestro"/>
</dbReference>
<dbReference type="Pfam" id="PF23221">
    <property type="entry name" value="HEAT_MROH2B_1st"/>
    <property type="match status" value="1"/>
</dbReference>
<dbReference type="Pfam" id="PF23227">
    <property type="entry name" value="HEAT_MROH2B_C"/>
    <property type="match status" value="1"/>
</dbReference>
<dbReference type="Gene3D" id="1.25.10.10">
    <property type="entry name" value="Leucine-rich Repeat Variant"/>
    <property type="match status" value="3"/>
</dbReference>
<dbReference type="InterPro" id="IPR011989">
    <property type="entry name" value="ARM-like"/>
</dbReference>
<evidence type="ECO:0000259" key="5">
    <source>
        <dbReference type="Pfam" id="PF23227"/>
    </source>
</evidence>
<evidence type="ECO:0000259" key="4">
    <source>
        <dbReference type="Pfam" id="PF23221"/>
    </source>
</evidence>
<dbReference type="Proteomes" id="UP000694556">
    <property type="component" value="Unassembled WGS sequence"/>
</dbReference>
<accession>A0A8C3CKZ8</accession>
<dbReference type="Ensembl" id="ENSCMMT00000024403.1">
    <property type="protein sequence ID" value="ENSCMMP00000022270.1"/>
    <property type="gene ID" value="ENSCMMG00000007603.1"/>
</dbReference>
<reference evidence="6" key="2">
    <citation type="submission" date="2025-09" db="UniProtKB">
        <authorList>
            <consortium name="Ensembl"/>
        </authorList>
    </citation>
    <scope>IDENTIFICATION</scope>
</reference>
<feature type="domain" description="MROH2B-like N-terminal HEAT-repeats" evidence="4">
    <location>
        <begin position="46"/>
        <end position="267"/>
    </location>
</feature>
<dbReference type="Pfam" id="PF21047">
    <property type="entry name" value="HEAT_Maestro"/>
    <property type="match status" value="1"/>
</dbReference>
<dbReference type="InterPro" id="IPR016024">
    <property type="entry name" value="ARM-type_fold"/>
</dbReference>
<dbReference type="PANTHER" id="PTHR23120">
    <property type="entry name" value="MAESTRO-RELATED HEAT DOMAIN-CONTAINING"/>
    <property type="match status" value="1"/>
</dbReference>
<dbReference type="InterPro" id="IPR056282">
    <property type="entry name" value="MROH2B-like_N_HEAT"/>
</dbReference>